<proteinExistence type="predicted"/>
<dbReference type="Proteomes" id="UP000203902">
    <property type="component" value="Segment"/>
</dbReference>
<protein>
    <submittedName>
        <fullName evidence="2">Uncharacterized protein</fullName>
    </submittedName>
</protein>
<name>A0A1D8KUU5_9CAUD</name>
<dbReference type="EMBL" id="KU686212">
    <property type="protein sequence ID" value="AOV62167.1"/>
    <property type="molecule type" value="Genomic_DNA"/>
</dbReference>
<dbReference type="Proteomes" id="UP000510897">
    <property type="component" value="Segment"/>
</dbReference>
<evidence type="ECO:0000313" key="4">
    <source>
        <dbReference type="Proteomes" id="UP000203902"/>
    </source>
</evidence>
<dbReference type="EMBL" id="KU686213">
    <property type="protein sequence ID" value="AOV62433.1"/>
    <property type="molecule type" value="Genomic_DNA"/>
</dbReference>
<evidence type="ECO:0000313" key="2">
    <source>
        <dbReference type="EMBL" id="AOV62433.1"/>
    </source>
</evidence>
<dbReference type="Proteomes" id="UP000226384">
    <property type="component" value="Segment"/>
</dbReference>
<dbReference type="KEGG" id="vg:30308297"/>
<keyword evidence="4" id="KW-1185">Reference proteome</keyword>
<accession>A0A1D8KUU5</accession>
<dbReference type="EMBL" id="MT586120">
    <property type="protein sequence ID" value="QLF86296.1"/>
    <property type="molecule type" value="Genomic_DNA"/>
</dbReference>
<reference evidence="4 5" key="1">
    <citation type="journal article" date="2016" name="Virology">
        <title>The genomic content and context of auxiliary metabolic genes in marine cyanomyoviruses.</title>
        <authorList>
            <person name="Crummett L.T."/>
            <person name="Puxty R.J."/>
            <person name="Weihe C."/>
            <person name="Marston M.F."/>
            <person name="Martiny J.B."/>
        </authorList>
    </citation>
    <scope>NUCLEOTIDE SEQUENCE [LARGE SCALE GENOMIC DNA]</scope>
    <source>
        <strain evidence="1">0910CC49</strain>
        <strain evidence="2">0910SB42</strain>
    </source>
</reference>
<reference evidence="3 6" key="3">
    <citation type="submission" date="2020-07" db="EMBL/GenBank/DDBJ databases">
        <title>Signatures of coevolution in a cyanophage population.</title>
        <authorList>
            <person name="Abebe J."/>
        </authorList>
    </citation>
    <scope>NUCLEOTIDE SEQUENCE [LARGE SCALE GENOMIC DNA]</scope>
    <source>
        <strain evidence="3">0809CC03</strain>
    </source>
</reference>
<dbReference type="GeneID" id="30308297"/>
<sequence>MYTHNEHPGFYDKWFKIWSDCTPEVLDATAIIRVMECTNGCVQYGFRGESPNALSVEQTRECMKVSMGAIKSKKLPLPTGEVIYMPEEAIPLMNEARDLYQKMKARDIDAYDEFFALSTAHFHVLGKKIIDEKFAFLTEHFGDVFTEYWIDRGREYIYDALSPA</sequence>
<dbReference type="RefSeq" id="YP_009323176.1">
    <property type="nucleotide sequence ID" value="NC_031927.1"/>
</dbReference>
<organism evidence="2 5">
    <name type="scientific">Synechococcus phage S-CAM7</name>
    <dbReference type="NCBI Taxonomy" id="1883368"/>
    <lineage>
        <taxon>Viruses</taxon>
        <taxon>Duplodnaviria</taxon>
        <taxon>Heunggongvirae</taxon>
        <taxon>Uroviricota</taxon>
        <taxon>Caudoviricetes</taxon>
        <taxon>Pantevenvirales</taxon>
        <taxon>Kyanoviridae</taxon>
        <taxon>Mazuvirus</taxon>
        <taxon>Mazuvirus scam7</taxon>
    </lineage>
</organism>
<reference evidence="3 6" key="2">
    <citation type="submission" date="2020-06" db="EMBL/GenBank/DDBJ databases">
        <authorList>
            <person name="Puxty R.J."/>
            <person name="Weihe C."/>
            <person name="Marston M.F."/>
            <person name="Martiny J.B.H."/>
        </authorList>
    </citation>
    <scope>NUCLEOTIDE SEQUENCE [LARGE SCALE GENOMIC DNA]</scope>
    <source>
        <strain evidence="3">0809CC03</strain>
    </source>
</reference>
<gene>
    <name evidence="1" type="ORF">C490910_244</name>
    <name evidence="3" type="ORF">CC030809_00248</name>
    <name evidence="2" type="ORF">S420910_246</name>
</gene>
<evidence type="ECO:0000313" key="5">
    <source>
        <dbReference type="Proteomes" id="UP000226384"/>
    </source>
</evidence>
<evidence type="ECO:0000313" key="1">
    <source>
        <dbReference type="EMBL" id="AOV62167.1"/>
    </source>
</evidence>
<dbReference type="OrthoDB" id="19513at10239"/>
<evidence type="ECO:0000313" key="6">
    <source>
        <dbReference type="Proteomes" id="UP000510897"/>
    </source>
</evidence>
<evidence type="ECO:0000313" key="3">
    <source>
        <dbReference type="EMBL" id="QLF86296.1"/>
    </source>
</evidence>